<protein>
    <submittedName>
        <fullName evidence="1">Uncharacterized protein</fullName>
    </submittedName>
</protein>
<dbReference type="EMBL" id="AKHW03003364">
    <property type="protein sequence ID" value="KYO34670.1"/>
    <property type="molecule type" value="Genomic_DNA"/>
</dbReference>
<proteinExistence type="predicted"/>
<keyword evidence="2" id="KW-1185">Reference proteome</keyword>
<name>A0A151ND43_ALLMI</name>
<gene>
    <name evidence="1" type="ORF">Y1Q_0015457</name>
</gene>
<organism evidence="1 2">
    <name type="scientific">Alligator mississippiensis</name>
    <name type="common">American alligator</name>
    <dbReference type="NCBI Taxonomy" id="8496"/>
    <lineage>
        <taxon>Eukaryota</taxon>
        <taxon>Metazoa</taxon>
        <taxon>Chordata</taxon>
        <taxon>Craniata</taxon>
        <taxon>Vertebrata</taxon>
        <taxon>Euteleostomi</taxon>
        <taxon>Archelosauria</taxon>
        <taxon>Archosauria</taxon>
        <taxon>Crocodylia</taxon>
        <taxon>Alligatoridae</taxon>
        <taxon>Alligatorinae</taxon>
        <taxon>Alligator</taxon>
    </lineage>
</organism>
<dbReference type="Proteomes" id="UP000050525">
    <property type="component" value="Unassembled WGS sequence"/>
</dbReference>
<sequence length="66" mass="7345">MCTLRKCGVHNPNEKGCDRQLWVCMGECNPLFIRSTSSLAARGSHLSLPWVWKTSALGHCLMTSSH</sequence>
<reference evidence="1 2" key="1">
    <citation type="journal article" date="2012" name="Genome Biol.">
        <title>Sequencing three crocodilian genomes to illuminate the evolution of archosaurs and amniotes.</title>
        <authorList>
            <person name="St John J.A."/>
            <person name="Braun E.L."/>
            <person name="Isberg S.R."/>
            <person name="Miles L.G."/>
            <person name="Chong A.Y."/>
            <person name="Gongora J."/>
            <person name="Dalzell P."/>
            <person name="Moran C."/>
            <person name="Bed'hom B."/>
            <person name="Abzhanov A."/>
            <person name="Burgess S.C."/>
            <person name="Cooksey A.M."/>
            <person name="Castoe T.A."/>
            <person name="Crawford N.G."/>
            <person name="Densmore L.D."/>
            <person name="Drew J.C."/>
            <person name="Edwards S.V."/>
            <person name="Faircloth B.C."/>
            <person name="Fujita M.K."/>
            <person name="Greenwold M.J."/>
            <person name="Hoffmann F.G."/>
            <person name="Howard J.M."/>
            <person name="Iguchi T."/>
            <person name="Janes D.E."/>
            <person name="Khan S.Y."/>
            <person name="Kohno S."/>
            <person name="de Koning A.J."/>
            <person name="Lance S.L."/>
            <person name="McCarthy F.M."/>
            <person name="McCormack J.E."/>
            <person name="Merchant M.E."/>
            <person name="Peterson D.G."/>
            <person name="Pollock D.D."/>
            <person name="Pourmand N."/>
            <person name="Raney B.J."/>
            <person name="Roessler K.A."/>
            <person name="Sanford J.R."/>
            <person name="Sawyer R.H."/>
            <person name="Schmidt C.J."/>
            <person name="Triplett E.W."/>
            <person name="Tuberville T.D."/>
            <person name="Venegas-Anaya M."/>
            <person name="Howard J.T."/>
            <person name="Jarvis E.D."/>
            <person name="Guillette L.J.Jr."/>
            <person name="Glenn T.C."/>
            <person name="Green R.E."/>
            <person name="Ray D.A."/>
        </authorList>
    </citation>
    <scope>NUCLEOTIDE SEQUENCE [LARGE SCALE GENOMIC DNA]</scope>
    <source>
        <strain evidence="1">KSC_2009_1</strain>
    </source>
</reference>
<accession>A0A151ND43</accession>
<evidence type="ECO:0000313" key="2">
    <source>
        <dbReference type="Proteomes" id="UP000050525"/>
    </source>
</evidence>
<dbReference type="AlphaFoldDB" id="A0A151ND43"/>
<evidence type="ECO:0000313" key="1">
    <source>
        <dbReference type="EMBL" id="KYO34670.1"/>
    </source>
</evidence>
<comment type="caution">
    <text evidence="1">The sequence shown here is derived from an EMBL/GenBank/DDBJ whole genome shotgun (WGS) entry which is preliminary data.</text>
</comment>